<evidence type="ECO:0000313" key="1">
    <source>
        <dbReference type="EMBL" id="MPM20809.1"/>
    </source>
</evidence>
<accession>A0A644XXJ2</accession>
<proteinExistence type="predicted"/>
<name>A0A644XXJ2_9ZZZZ</name>
<dbReference type="EMBL" id="VSSQ01003462">
    <property type="protein sequence ID" value="MPM20809.1"/>
    <property type="molecule type" value="Genomic_DNA"/>
</dbReference>
<reference evidence="1" key="1">
    <citation type="submission" date="2019-08" db="EMBL/GenBank/DDBJ databases">
        <authorList>
            <person name="Kucharzyk K."/>
            <person name="Murdoch R.W."/>
            <person name="Higgins S."/>
            <person name="Loffler F."/>
        </authorList>
    </citation>
    <scope>NUCLEOTIDE SEQUENCE</scope>
</reference>
<dbReference type="AlphaFoldDB" id="A0A644XXJ2"/>
<comment type="caution">
    <text evidence="1">The sequence shown here is derived from an EMBL/GenBank/DDBJ whole genome shotgun (WGS) entry which is preliminary data.</text>
</comment>
<gene>
    <name evidence="1" type="ORF">SDC9_67245</name>
</gene>
<organism evidence="1">
    <name type="scientific">bioreactor metagenome</name>
    <dbReference type="NCBI Taxonomy" id="1076179"/>
    <lineage>
        <taxon>unclassified sequences</taxon>
        <taxon>metagenomes</taxon>
        <taxon>ecological metagenomes</taxon>
    </lineage>
</organism>
<protein>
    <submittedName>
        <fullName evidence="1">Uncharacterized protein</fullName>
    </submittedName>
</protein>
<sequence length="155" mass="18221">MVEEGCESEQDTVHFIGLQLEGFFFEYHCVRFVYQFPFESEFQKGNHPSIENRLQDFINFCEVEFIADLFKQGIVEQTPNAAVTESILLLCKADLLGERCMQQIAGITEIDQILIVIKIFRLCDIDRQPVGTVAFLLFRKILLQVRQFFIRYRKR</sequence>